<feature type="transmembrane region" description="Helical" evidence="6">
    <location>
        <begin position="380"/>
        <end position="406"/>
    </location>
</feature>
<dbReference type="EMBL" id="QGHA01000005">
    <property type="protein sequence ID" value="PWK77372.1"/>
    <property type="molecule type" value="Genomic_DNA"/>
</dbReference>
<protein>
    <submittedName>
        <fullName evidence="9">Putative ABC transport system permease protein</fullName>
    </submittedName>
</protein>
<dbReference type="InterPro" id="IPR003838">
    <property type="entry name" value="ABC3_permease_C"/>
</dbReference>
<reference evidence="9 10" key="1">
    <citation type="submission" date="2018-05" db="EMBL/GenBank/DDBJ databases">
        <title>Genomic Encyclopedia of Archaeal and Bacterial Type Strains, Phase II (KMG-II): from individual species to whole genera.</title>
        <authorList>
            <person name="Goeker M."/>
        </authorList>
    </citation>
    <scope>NUCLEOTIDE SEQUENCE [LARGE SCALE GENOMIC DNA]</scope>
    <source>
        <strain evidence="9 10">DSM 19975</strain>
    </source>
</reference>
<evidence type="ECO:0000259" key="8">
    <source>
        <dbReference type="Pfam" id="PF12704"/>
    </source>
</evidence>
<evidence type="ECO:0000256" key="2">
    <source>
        <dbReference type="ARBA" id="ARBA00022475"/>
    </source>
</evidence>
<dbReference type="Pfam" id="PF02687">
    <property type="entry name" value="FtsX"/>
    <property type="match status" value="2"/>
</dbReference>
<comment type="subcellular location">
    <subcellularLocation>
        <location evidence="1">Cell membrane</location>
        <topology evidence="1">Multi-pass membrane protein</topology>
    </subcellularLocation>
</comment>
<evidence type="ECO:0000259" key="7">
    <source>
        <dbReference type="Pfam" id="PF02687"/>
    </source>
</evidence>
<dbReference type="PANTHER" id="PTHR30572:SF18">
    <property type="entry name" value="ABC-TYPE MACROLIDE FAMILY EXPORT SYSTEM PERMEASE COMPONENT 2"/>
    <property type="match status" value="1"/>
</dbReference>
<dbReference type="InterPro" id="IPR050250">
    <property type="entry name" value="Macrolide_Exporter_MacB"/>
</dbReference>
<evidence type="ECO:0000256" key="6">
    <source>
        <dbReference type="SAM" id="Phobius"/>
    </source>
</evidence>
<evidence type="ECO:0000256" key="5">
    <source>
        <dbReference type="ARBA" id="ARBA00023136"/>
    </source>
</evidence>
<evidence type="ECO:0000313" key="10">
    <source>
        <dbReference type="Proteomes" id="UP000245678"/>
    </source>
</evidence>
<evidence type="ECO:0000256" key="1">
    <source>
        <dbReference type="ARBA" id="ARBA00004651"/>
    </source>
</evidence>
<keyword evidence="5 6" id="KW-0472">Membrane</keyword>
<feature type="transmembrane region" description="Helical" evidence="6">
    <location>
        <begin position="289"/>
        <end position="308"/>
    </location>
</feature>
<dbReference type="PANTHER" id="PTHR30572">
    <property type="entry name" value="MEMBRANE COMPONENT OF TRANSPORTER-RELATED"/>
    <property type="match status" value="1"/>
</dbReference>
<accession>A0A316HR70</accession>
<feature type="transmembrane region" description="Helical" evidence="6">
    <location>
        <begin position="718"/>
        <end position="737"/>
    </location>
</feature>
<proteinExistence type="predicted"/>
<gene>
    <name evidence="9" type="ORF">LX99_03185</name>
</gene>
<sequence length="789" mass="87314">MLKNYLKTAWRNLINTKFYSALNIVGLTIGLAVGMLILIWVQDELSYDRFHTKADQIYKVNASIGTGASRLVWGGVPAPVAAFGLKEVPGIVTAVRVVTSYSYSVFRYQEKLLKEDYGKLSFVDDAFFTLFDFKLLKGNVKTPFPNDQSVIITESAAKKYFGDQDPMGKTILGDSKDPYTVSGVLADFPANSSIAGDMLFSMNLKRKEYDGKGYWKAMDADWGNYYTTTFLQVRPDASTKAIAAKLTEIHMKNQPGIKPTDGVFQLQPLKEMHLYNPDGSSAGIQIVKIFSIVAVLILLIACINYINLSTARSMLRSKEVSVRKIIGAERSQLFMQFIIETVLCFVVALLLAFGLIYAVMPVYNTISGKQMHFDLFNANVWQVIALTIIATLVASSIYPALLLSSFKPINALKGKISGAGNATFRKILVVCQFAFSVGLIIGTLIINRQLSYIHSIQLGYDKEHVFALPLRAMQDHYEAIRAELVTHPEIKGLSTGSSSVITSNGSTSDTDWDGKASDVSLLINPYDIDKDFMGLFKLKFVAGTGFTGIKSDTAHYILNETAVRLAGIKNPIGKRFKLHDLNGTIIGVVKDFHFASLKETIAPAIFSYRPTAWQLYVKTTGKDAPAAIKLVEKYWKQYNANFPYEYTFLDDAYNDMYKTEQHTATLFNIFAGIAVFISCLGLFGLATYTAQIKVKEIGIRKVLGASVANITAMLSRDFLVLVLIAIAIASPIAWYAMNKWLMDYAYRTELHWWLVAVAGAVAVVIAFATISFQAVKAALANPVKSLRSE</sequence>
<comment type="caution">
    <text evidence="9">The sequence shown here is derived from an EMBL/GenBank/DDBJ whole genome shotgun (WGS) entry which is preliminary data.</text>
</comment>
<keyword evidence="3 6" id="KW-0812">Transmembrane</keyword>
<feature type="domain" description="ABC3 transporter permease C-terminal" evidence="7">
    <location>
        <begin position="292"/>
        <end position="405"/>
    </location>
</feature>
<feature type="transmembrane region" description="Helical" evidence="6">
    <location>
        <begin position="21"/>
        <end position="41"/>
    </location>
</feature>
<feature type="transmembrane region" description="Helical" evidence="6">
    <location>
        <begin position="752"/>
        <end position="775"/>
    </location>
</feature>
<keyword evidence="10" id="KW-1185">Reference proteome</keyword>
<feature type="transmembrane region" description="Helical" evidence="6">
    <location>
        <begin position="427"/>
        <end position="446"/>
    </location>
</feature>
<dbReference type="GO" id="GO:0022857">
    <property type="term" value="F:transmembrane transporter activity"/>
    <property type="evidence" value="ECO:0007669"/>
    <property type="project" value="TreeGrafter"/>
</dbReference>
<evidence type="ECO:0000256" key="4">
    <source>
        <dbReference type="ARBA" id="ARBA00022989"/>
    </source>
</evidence>
<evidence type="ECO:0000313" key="9">
    <source>
        <dbReference type="EMBL" id="PWK77372.1"/>
    </source>
</evidence>
<feature type="transmembrane region" description="Helical" evidence="6">
    <location>
        <begin position="666"/>
        <end position="690"/>
    </location>
</feature>
<keyword evidence="4 6" id="KW-1133">Transmembrane helix</keyword>
<evidence type="ECO:0000256" key="3">
    <source>
        <dbReference type="ARBA" id="ARBA00022692"/>
    </source>
</evidence>
<dbReference type="RefSeq" id="WP_109608741.1">
    <property type="nucleotide sequence ID" value="NZ_QGHA01000005.1"/>
</dbReference>
<dbReference type="Proteomes" id="UP000245678">
    <property type="component" value="Unassembled WGS sequence"/>
</dbReference>
<feature type="domain" description="MacB-like periplasmic core" evidence="8">
    <location>
        <begin position="20"/>
        <end position="248"/>
    </location>
</feature>
<organism evidence="9 10">
    <name type="scientific">Mucilaginibacter oryzae</name>
    <dbReference type="NCBI Taxonomy" id="468058"/>
    <lineage>
        <taxon>Bacteria</taxon>
        <taxon>Pseudomonadati</taxon>
        <taxon>Bacteroidota</taxon>
        <taxon>Sphingobacteriia</taxon>
        <taxon>Sphingobacteriales</taxon>
        <taxon>Sphingobacteriaceae</taxon>
        <taxon>Mucilaginibacter</taxon>
    </lineage>
</organism>
<feature type="domain" description="ABC3 transporter permease C-terminal" evidence="7">
    <location>
        <begin position="668"/>
        <end position="777"/>
    </location>
</feature>
<dbReference type="InterPro" id="IPR025857">
    <property type="entry name" value="MacB_PCD"/>
</dbReference>
<dbReference type="GO" id="GO:0005886">
    <property type="term" value="C:plasma membrane"/>
    <property type="evidence" value="ECO:0007669"/>
    <property type="project" value="UniProtKB-SubCell"/>
</dbReference>
<keyword evidence="2" id="KW-1003">Cell membrane</keyword>
<dbReference type="Pfam" id="PF12704">
    <property type="entry name" value="MacB_PCD"/>
    <property type="match status" value="1"/>
</dbReference>
<name>A0A316HR70_9SPHI</name>
<dbReference type="AlphaFoldDB" id="A0A316HR70"/>
<feature type="transmembrane region" description="Helical" evidence="6">
    <location>
        <begin position="333"/>
        <end position="360"/>
    </location>
</feature>